<proteinExistence type="predicted"/>
<evidence type="ECO:0000313" key="2">
    <source>
        <dbReference type="Proteomes" id="UP000219336"/>
    </source>
</evidence>
<protein>
    <submittedName>
        <fullName evidence="1">Uncharacterized protein</fullName>
    </submittedName>
</protein>
<sequence length="66" mass="7881">MKSLKDRVKHIDDLRKQAMSDPTFIEMAKEHEREITSSIDSNCSKRNRKCLSEIYSEYEIDSDHKY</sequence>
<organism evidence="1 2">
    <name type="scientific">Vibrio thalassae</name>
    <dbReference type="NCBI Taxonomy" id="1243014"/>
    <lineage>
        <taxon>Bacteria</taxon>
        <taxon>Pseudomonadati</taxon>
        <taxon>Pseudomonadota</taxon>
        <taxon>Gammaproteobacteria</taxon>
        <taxon>Vibrionales</taxon>
        <taxon>Vibrionaceae</taxon>
        <taxon>Vibrio</taxon>
    </lineage>
</organism>
<reference evidence="2" key="1">
    <citation type="submission" date="2016-06" db="EMBL/GenBank/DDBJ databases">
        <authorList>
            <person name="Rodrigo-Torres L."/>
            <person name="Arahal R.D."/>
            <person name="Lucena T."/>
        </authorList>
    </citation>
    <scope>NUCLEOTIDE SEQUENCE [LARGE SCALE GENOMIC DNA]</scope>
    <source>
        <strain evidence="2">CECT8203</strain>
    </source>
</reference>
<dbReference type="AlphaFoldDB" id="A0A240ELT0"/>
<evidence type="ECO:0000313" key="1">
    <source>
        <dbReference type="EMBL" id="SNX49638.1"/>
    </source>
</evidence>
<accession>A0A240ELT0</accession>
<dbReference type="EMBL" id="OANU01000065">
    <property type="protein sequence ID" value="SNX49638.1"/>
    <property type="molecule type" value="Genomic_DNA"/>
</dbReference>
<keyword evidence="2" id="KW-1185">Reference proteome</keyword>
<name>A0A240ELT0_9VIBR</name>
<gene>
    <name evidence="1" type="ORF">VTH8203_03286</name>
</gene>
<dbReference type="Proteomes" id="UP000219336">
    <property type="component" value="Unassembled WGS sequence"/>
</dbReference>